<dbReference type="NCBIfam" id="TIGR00392">
    <property type="entry name" value="ileS"/>
    <property type="match status" value="1"/>
</dbReference>
<organism evidence="13 14">
    <name type="scientific">Aquibacillus rhizosphaerae</name>
    <dbReference type="NCBI Taxonomy" id="3051431"/>
    <lineage>
        <taxon>Bacteria</taxon>
        <taxon>Bacillati</taxon>
        <taxon>Bacillota</taxon>
        <taxon>Bacilli</taxon>
        <taxon>Bacillales</taxon>
        <taxon>Bacillaceae</taxon>
        <taxon>Aquibacillus</taxon>
    </lineage>
</organism>
<keyword evidence="2 10" id="KW-0963">Cytoplasm</keyword>
<dbReference type="InterPro" id="IPR002300">
    <property type="entry name" value="aa-tRNA-synth_Ia"/>
</dbReference>
<dbReference type="PROSITE" id="PS00178">
    <property type="entry name" value="AA_TRNA_LIGASE_I"/>
    <property type="match status" value="1"/>
</dbReference>
<accession>A0ABT7L990</accession>
<dbReference type="Pfam" id="PF19302">
    <property type="entry name" value="DUF5915"/>
    <property type="match status" value="1"/>
</dbReference>
<feature type="short sequence motif" description="'KMSKS' region" evidence="10">
    <location>
        <begin position="590"/>
        <end position="594"/>
    </location>
</feature>
<comment type="subunit">
    <text evidence="10">Monomer.</text>
</comment>
<dbReference type="InterPro" id="IPR023586">
    <property type="entry name" value="Ile-tRNA-ligase_type2"/>
</dbReference>
<dbReference type="SUPFAM" id="SSF50677">
    <property type="entry name" value="ValRS/IleRS/LeuRS editing domain"/>
    <property type="match status" value="1"/>
</dbReference>
<dbReference type="GO" id="GO:0004822">
    <property type="term" value="F:isoleucine-tRNA ligase activity"/>
    <property type="evidence" value="ECO:0007669"/>
    <property type="project" value="UniProtKB-EC"/>
</dbReference>
<dbReference type="RefSeq" id="WP_285933704.1">
    <property type="nucleotide sequence ID" value="NZ_JASTZU010000058.1"/>
</dbReference>
<dbReference type="EC" id="6.1.1.5" evidence="10"/>
<dbReference type="Gene3D" id="1.10.730.10">
    <property type="entry name" value="Isoleucyl-tRNA Synthetase, Domain 1"/>
    <property type="match status" value="1"/>
</dbReference>
<keyword evidence="4 10" id="KW-0547">Nucleotide-binding</keyword>
<dbReference type="InterPro" id="IPR033709">
    <property type="entry name" value="Anticodon_Ile_ABEc"/>
</dbReference>
<evidence type="ECO:0000313" key="13">
    <source>
        <dbReference type="EMBL" id="MDL4842431.1"/>
    </source>
</evidence>
<keyword evidence="7 10" id="KW-0030">Aminoacyl-tRNA synthetase</keyword>
<keyword evidence="10" id="KW-0862">Zinc</keyword>
<dbReference type="InterPro" id="IPR001412">
    <property type="entry name" value="aa-tRNA-synth_I_CS"/>
</dbReference>
<keyword evidence="6 10" id="KW-0648">Protein biosynthesis</keyword>
<evidence type="ECO:0000256" key="2">
    <source>
        <dbReference type="ARBA" id="ARBA00022490"/>
    </source>
</evidence>
<evidence type="ECO:0000259" key="12">
    <source>
        <dbReference type="Pfam" id="PF08264"/>
    </source>
</evidence>
<feature type="domain" description="Aminoacyl-tRNA synthetase class Ia" evidence="11">
    <location>
        <begin position="17"/>
        <end position="621"/>
    </location>
</feature>
<reference evidence="13 14" key="1">
    <citation type="submission" date="2023-06" db="EMBL/GenBank/DDBJ databases">
        <title>Aquibacillus rhizosphaerae LR5S19.</title>
        <authorList>
            <person name="Sun J.-Q."/>
        </authorList>
    </citation>
    <scope>NUCLEOTIDE SEQUENCE [LARGE SCALE GENOMIC DNA]</scope>
    <source>
        <strain evidence="13 14">LR5S19</strain>
    </source>
</reference>
<keyword evidence="14" id="KW-1185">Reference proteome</keyword>
<name>A0ABT7L990_9BACI</name>
<dbReference type="InterPro" id="IPR009080">
    <property type="entry name" value="tRNAsynth_Ia_anticodon-bd"/>
</dbReference>
<dbReference type="CDD" id="cd00818">
    <property type="entry name" value="IleRS_core"/>
    <property type="match status" value="1"/>
</dbReference>
<evidence type="ECO:0000256" key="4">
    <source>
        <dbReference type="ARBA" id="ARBA00022741"/>
    </source>
</evidence>
<dbReference type="EMBL" id="JASTZU010000058">
    <property type="protein sequence ID" value="MDL4842431.1"/>
    <property type="molecule type" value="Genomic_DNA"/>
</dbReference>
<dbReference type="PRINTS" id="PR00984">
    <property type="entry name" value="TRNASYNTHILE"/>
</dbReference>
<evidence type="ECO:0000256" key="8">
    <source>
        <dbReference type="ARBA" id="ARBA00025217"/>
    </source>
</evidence>
<feature type="short sequence motif" description="'HIGH' region" evidence="10">
    <location>
        <begin position="47"/>
        <end position="57"/>
    </location>
</feature>
<comment type="similarity">
    <text evidence="1 10">Belongs to the class-I aminoacyl-tRNA synthetase family. IleS type 2 subfamily.</text>
</comment>
<feature type="binding site" evidence="10">
    <location>
        <position position="593"/>
    </location>
    <ligand>
        <name>ATP</name>
        <dbReference type="ChEBI" id="CHEBI:30616"/>
    </ligand>
</feature>
<dbReference type="PANTHER" id="PTHR42780:SF1">
    <property type="entry name" value="ISOLEUCINE--TRNA LIGASE, CYTOPLASMIC"/>
    <property type="match status" value="1"/>
</dbReference>
<evidence type="ECO:0000256" key="6">
    <source>
        <dbReference type="ARBA" id="ARBA00022917"/>
    </source>
</evidence>
<evidence type="ECO:0000256" key="5">
    <source>
        <dbReference type="ARBA" id="ARBA00022840"/>
    </source>
</evidence>
<comment type="caution">
    <text evidence="13">The sequence shown here is derived from an EMBL/GenBank/DDBJ whole genome shotgun (WGS) entry which is preliminary data.</text>
</comment>
<evidence type="ECO:0000256" key="10">
    <source>
        <dbReference type="HAMAP-Rule" id="MF_02003"/>
    </source>
</evidence>
<evidence type="ECO:0000313" key="14">
    <source>
        <dbReference type="Proteomes" id="UP001235343"/>
    </source>
</evidence>
<evidence type="ECO:0000256" key="1">
    <source>
        <dbReference type="ARBA" id="ARBA00007078"/>
    </source>
</evidence>
<evidence type="ECO:0000256" key="9">
    <source>
        <dbReference type="ARBA" id="ARBA00048359"/>
    </source>
</evidence>
<dbReference type="InterPro" id="IPR002301">
    <property type="entry name" value="Ile-tRNA-ligase"/>
</dbReference>
<dbReference type="CDD" id="cd07961">
    <property type="entry name" value="Anticodon_Ia_Ile_ABEc"/>
    <property type="match status" value="1"/>
</dbReference>
<keyword evidence="3 10" id="KW-0436">Ligase</keyword>
<comment type="domain">
    <text evidence="10">IleRS has two distinct active sites: one for aminoacylation and one for editing. The misactivated valine is translocated from the active site to the editing site, which sterically excludes the correctly activated isoleucine. The single editing site contains two valyl binding pockets, one specific for each substrate (Val-AMP or Val-tRNA(Ile)).</text>
</comment>
<feature type="domain" description="Methionyl/Valyl/Leucyl/Isoleucyl-tRNA synthetase anticodon-binding" evidence="12">
    <location>
        <begin position="675"/>
        <end position="819"/>
    </location>
</feature>
<dbReference type="InterPro" id="IPR013155">
    <property type="entry name" value="M/V/L/I-tRNA-synth_anticd-bd"/>
</dbReference>
<dbReference type="Pfam" id="PF00133">
    <property type="entry name" value="tRNA-synt_1"/>
    <property type="match status" value="1"/>
</dbReference>
<keyword evidence="5 10" id="KW-0067">ATP-binding</keyword>
<evidence type="ECO:0000256" key="3">
    <source>
        <dbReference type="ARBA" id="ARBA00022598"/>
    </source>
</evidence>
<dbReference type="InterPro" id="IPR009008">
    <property type="entry name" value="Val/Leu/Ile-tRNA-synth_edit"/>
</dbReference>
<keyword evidence="10" id="KW-0479">Metal-binding</keyword>
<gene>
    <name evidence="10 13" type="primary">ileS</name>
    <name evidence="13" type="ORF">QQS35_18495</name>
</gene>
<dbReference type="SUPFAM" id="SSF47323">
    <property type="entry name" value="Anticodon-binding domain of a subclass of class I aminoacyl-tRNA synthetases"/>
    <property type="match status" value="2"/>
</dbReference>
<dbReference type="PANTHER" id="PTHR42780">
    <property type="entry name" value="SOLEUCYL-TRNA SYNTHETASE"/>
    <property type="match status" value="1"/>
</dbReference>
<dbReference type="Pfam" id="PF08264">
    <property type="entry name" value="Anticodon_1"/>
    <property type="match status" value="1"/>
</dbReference>
<sequence length="1029" mass="117867">MRKVSVNEKPVEREKRIQDFWDANHIFRKSIANREGKKSFVFYEGPPTANGLPHAGHVLGRVIKDFVARYQTMRGYQVIRKAGWDTHGLPVELGVEKKIGISGKQEIEEYGVEKFIDECKKSVFDYEKQWRTFTEAIGYWVDMDDPYVTLNNDYIESVWHILSKIHQEGLLYRGHRVTPYCPSCQTSLSSHEVAQGYKDVKDLSVTAKFKVDGKDREYFLGWTTTPWTLPSNVALAVHEDLDYVKVQQNDEIYIVAKNLVKDILGDNCTVLSEHKGHEFVGLTYQAPFNYLTLERGHEVISANFVTDDSGTGIVHLAPAHGEDDYNVIKESGLDFVNIVDEKGCYTDVFEPLAGEFTKNSDVKIIKLLADLGLLFSKEKFEHSYPHCWRCDSPLIYYAMEGWFIKTTEMKETILKNNQTVQWHPDHMKDGRFGKFLENMVDWNLGRNRYWGTPLNVWVCDECNHQYVPGSIQDLKEHTKSGMEDGLELHKPYVDNVIVTCPTCANDMKRTKEVIDVWFDSGSMPFAQYHYPFENKELFDKQFPADVIAEGVDQTRGWFYSLLTVSSLFTGKAPYKRVLSLGHILDENGRKMSKSKGNVIDPMDLVENYGADALRWALLADSAPWNNKRFSENIVSQAKSKLVDTLNNVHSFYTLYGEIDGFDPANHHQGKPSLLDMWVLSRLNTVTQNVMGHLDNYDFTAGARELAILVEQVSNWYIRRSRERFWSEGLNDDKLAAYHTLYKVLVRVSRLLAPFTPFIAEDIYMNLTSESVHLSDFPKANREEINPVLEMEMDSVLQVVELARSARNMTSIKTKQPLSLLTVVGSKNDTELLQKYAYIIKEEINVKRVQLQDSAGDSVQYELKLNFPTAGPKLGKLVGVVQKSLQSVTPEDAKKVVEQGYFETDSPTGEKVQVELDDLIVNQKTYQGMEMASNSTFSVFLNTTITDDLRKEGKVRELIRAVQQYRKELNLPVEQRVNLVFDVDVSMKEVIEKYKVLLQSTLLIKSLEYNKKEGMKFIEIDGDKIGIHVE</sequence>
<proteinExistence type="inferred from homology"/>
<evidence type="ECO:0000259" key="11">
    <source>
        <dbReference type="Pfam" id="PF00133"/>
    </source>
</evidence>
<comment type="catalytic activity">
    <reaction evidence="9 10">
        <text>tRNA(Ile) + L-isoleucine + ATP = L-isoleucyl-tRNA(Ile) + AMP + diphosphate</text>
        <dbReference type="Rhea" id="RHEA:11060"/>
        <dbReference type="Rhea" id="RHEA-COMP:9666"/>
        <dbReference type="Rhea" id="RHEA-COMP:9695"/>
        <dbReference type="ChEBI" id="CHEBI:30616"/>
        <dbReference type="ChEBI" id="CHEBI:33019"/>
        <dbReference type="ChEBI" id="CHEBI:58045"/>
        <dbReference type="ChEBI" id="CHEBI:78442"/>
        <dbReference type="ChEBI" id="CHEBI:78528"/>
        <dbReference type="ChEBI" id="CHEBI:456215"/>
        <dbReference type="EC" id="6.1.1.5"/>
    </reaction>
</comment>
<evidence type="ECO:0000256" key="7">
    <source>
        <dbReference type="ARBA" id="ARBA00023146"/>
    </source>
</evidence>
<comment type="subcellular location">
    <subcellularLocation>
        <location evidence="10">Cytoplasm</location>
    </subcellularLocation>
</comment>
<dbReference type="Proteomes" id="UP001235343">
    <property type="component" value="Unassembled WGS sequence"/>
</dbReference>
<dbReference type="HAMAP" id="MF_02003">
    <property type="entry name" value="Ile_tRNA_synth_type2"/>
    <property type="match status" value="1"/>
</dbReference>
<dbReference type="InterPro" id="IPR014729">
    <property type="entry name" value="Rossmann-like_a/b/a_fold"/>
</dbReference>
<protein>
    <recommendedName>
        <fullName evidence="10">Isoleucine--tRNA ligase</fullName>
        <ecNumber evidence="10">6.1.1.5</ecNumber>
    </recommendedName>
    <alternativeName>
        <fullName evidence="10">Isoleucyl-tRNA synthetase</fullName>
        <shortName evidence="10">IleRS</shortName>
    </alternativeName>
</protein>
<dbReference type="Gene3D" id="3.40.50.620">
    <property type="entry name" value="HUPs"/>
    <property type="match status" value="2"/>
</dbReference>
<comment type="cofactor">
    <cofactor evidence="10">
        <name>Zn(2+)</name>
        <dbReference type="ChEBI" id="CHEBI:29105"/>
    </cofactor>
</comment>
<comment type="function">
    <text evidence="8 10">Catalyzes the attachment of isoleucine to tRNA(Ile). As IleRS can inadvertently accommodate and process structurally similar amino acids such as valine, to avoid such errors it has two additional distinct tRNA(Ile)-dependent editing activities. One activity is designated as 'pretransfer' editing and involves the hydrolysis of activated Val-AMP. The other activity is designated 'posttransfer' editing and involves deacylation of mischarged Val-tRNA(Ile).</text>
</comment>
<dbReference type="SUPFAM" id="SSF52374">
    <property type="entry name" value="Nucleotidylyl transferase"/>
    <property type="match status" value="1"/>
</dbReference>